<keyword evidence="3" id="KW-1185">Reference proteome</keyword>
<feature type="coiled-coil region" evidence="1">
    <location>
        <begin position="26"/>
        <end position="60"/>
    </location>
</feature>
<dbReference type="STRING" id="32040.SAMN04489710_102255"/>
<proteinExistence type="predicted"/>
<evidence type="ECO:0000313" key="2">
    <source>
        <dbReference type="EMBL" id="SFD46471.1"/>
    </source>
</evidence>
<dbReference type="Proteomes" id="UP000199517">
    <property type="component" value="Unassembled WGS sequence"/>
</dbReference>
<accession>A0A1I1SJ56</accession>
<organism evidence="2 3">
    <name type="scientific">Paracidovorax konjaci</name>
    <dbReference type="NCBI Taxonomy" id="32040"/>
    <lineage>
        <taxon>Bacteria</taxon>
        <taxon>Pseudomonadati</taxon>
        <taxon>Pseudomonadota</taxon>
        <taxon>Betaproteobacteria</taxon>
        <taxon>Burkholderiales</taxon>
        <taxon>Comamonadaceae</taxon>
        <taxon>Paracidovorax</taxon>
    </lineage>
</organism>
<evidence type="ECO:0000313" key="3">
    <source>
        <dbReference type="Proteomes" id="UP000199517"/>
    </source>
</evidence>
<sequence>MEPQNLANKAADTAHDVADDMLDSAKDAVQSTRNAANKTLDKAERKVRELQGDVDPLIDDLAARAQDLASRGIAYCADTSERARRQLNQAADATARYVTEQPGKSLALAAAAGAFVATLCMLARRPSRRDY</sequence>
<dbReference type="AlphaFoldDB" id="A0A1I1SJ56"/>
<reference evidence="3" key="1">
    <citation type="submission" date="2016-10" db="EMBL/GenBank/DDBJ databases">
        <authorList>
            <person name="Varghese N."/>
            <person name="Submissions S."/>
        </authorList>
    </citation>
    <scope>NUCLEOTIDE SEQUENCE [LARGE SCALE GENOMIC DNA]</scope>
    <source>
        <strain evidence="3">DSM 7481</strain>
    </source>
</reference>
<keyword evidence="1" id="KW-0175">Coiled coil</keyword>
<dbReference type="OrthoDB" id="8911615at2"/>
<dbReference type="RefSeq" id="WP_092949976.1">
    <property type="nucleotide sequence ID" value="NZ_FOMQ01000002.1"/>
</dbReference>
<gene>
    <name evidence="2" type="ORF">SAMN04489710_102255</name>
</gene>
<dbReference type="EMBL" id="FOMQ01000002">
    <property type="protein sequence ID" value="SFD46471.1"/>
    <property type="molecule type" value="Genomic_DNA"/>
</dbReference>
<name>A0A1I1SJ56_9BURK</name>
<protein>
    <submittedName>
        <fullName evidence="2">Membrane-anchored ribosome-binding protein, inhibits growth in stationary phase, ElaB/YqjD/DUF883 family</fullName>
    </submittedName>
</protein>
<evidence type="ECO:0000256" key="1">
    <source>
        <dbReference type="SAM" id="Coils"/>
    </source>
</evidence>